<dbReference type="Gene3D" id="1.10.10.60">
    <property type="entry name" value="Homeodomain-like"/>
    <property type="match status" value="1"/>
</dbReference>
<dbReference type="PROSITE" id="PS00688">
    <property type="entry name" value="SIGMA54_INTERACT_3"/>
    <property type="match status" value="1"/>
</dbReference>
<protein>
    <submittedName>
        <fullName evidence="10">DNA-binding NtrC family response regulator</fullName>
    </submittedName>
</protein>
<evidence type="ECO:0000313" key="11">
    <source>
        <dbReference type="Proteomes" id="UP000564385"/>
    </source>
</evidence>
<evidence type="ECO:0000256" key="1">
    <source>
        <dbReference type="ARBA" id="ARBA00022741"/>
    </source>
</evidence>
<evidence type="ECO:0000256" key="7">
    <source>
        <dbReference type="PROSITE-ProRule" id="PRU00169"/>
    </source>
</evidence>
<keyword evidence="1" id="KW-0547">Nucleotide-binding</keyword>
<dbReference type="InterPro" id="IPR027417">
    <property type="entry name" value="P-loop_NTPase"/>
</dbReference>
<evidence type="ECO:0000256" key="5">
    <source>
        <dbReference type="ARBA" id="ARBA00023159"/>
    </source>
</evidence>
<dbReference type="InterPro" id="IPR011006">
    <property type="entry name" value="CheY-like_superfamily"/>
</dbReference>
<dbReference type="Proteomes" id="UP000564385">
    <property type="component" value="Unassembled WGS sequence"/>
</dbReference>
<evidence type="ECO:0000313" key="10">
    <source>
        <dbReference type="EMBL" id="NYF89593.1"/>
    </source>
</evidence>
<dbReference type="InterPro" id="IPR002078">
    <property type="entry name" value="Sigma_54_int"/>
</dbReference>
<dbReference type="InterPro" id="IPR001789">
    <property type="entry name" value="Sig_transdc_resp-reg_receiver"/>
</dbReference>
<dbReference type="InterPro" id="IPR002197">
    <property type="entry name" value="HTH_Fis"/>
</dbReference>
<feature type="modified residue" description="4-aspartylphosphate" evidence="7">
    <location>
        <position position="74"/>
    </location>
</feature>
<organism evidence="10 11">
    <name type="scientific">Tunturiibacter lichenicola</name>
    <dbReference type="NCBI Taxonomy" id="2051959"/>
    <lineage>
        <taxon>Bacteria</taxon>
        <taxon>Pseudomonadati</taxon>
        <taxon>Acidobacteriota</taxon>
        <taxon>Terriglobia</taxon>
        <taxon>Terriglobales</taxon>
        <taxon>Acidobacteriaceae</taxon>
        <taxon>Tunturiibacter</taxon>
    </lineage>
</organism>
<dbReference type="InterPro" id="IPR025943">
    <property type="entry name" value="Sigma_54_int_dom_ATP-bd_2"/>
</dbReference>
<dbReference type="PROSITE" id="PS00676">
    <property type="entry name" value="SIGMA54_INTERACT_2"/>
    <property type="match status" value="1"/>
</dbReference>
<dbReference type="PROSITE" id="PS50110">
    <property type="entry name" value="RESPONSE_REGULATORY"/>
    <property type="match status" value="1"/>
</dbReference>
<dbReference type="Gene3D" id="3.40.50.300">
    <property type="entry name" value="P-loop containing nucleotide triphosphate hydrolases"/>
    <property type="match status" value="1"/>
</dbReference>
<dbReference type="PROSITE" id="PS00675">
    <property type="entry name" value="SIGMA54_INTERACT_1"/>
    <property type="match status" value="1"/>
</dbReference>
<dbReference type="EMBL" id="JACCCU010000001">
    <property type="protein sequence ID" value="NYF89593.1"/>
    <property type="molecule type" value="Genomic_DNA"/>
</dbReference>
<dbReference type="FunFam" id="1.10.8.60:FF:000014">
    <property type="entry name" value="DNA-binding transcriptional regulator NtrC"/>
    <property type="match status" value="1"/>
</dbReference>
<evidence type="ECO:0000259" key="8">
    <source>
        <dbReference type="PROSITE" id="PS50045"/>
    </source>
</evidence>
<reference evidence="10 11" key="1">
    <citation type="submission" date="2020-07" db="EMBL/GenBank/DDBJ databases">
        <title>Genomic Encyclopedia of Type Strains, Phase IV (KMG-V): Genome sequencing to study the core and pangenomes of soil and plant-associated prokaryotes.</title>
        <authorList>
            <person name="Whitman W."/>
        </authorList>
    </citation>
    <scope>NUCLEOTIDE SEQUENCE [LARGE SCALE GENOMIC DNA]</scope>
    <source>
        <strain evidence="10 11">M8UP22</strain>
    </source>
</reference>
<dbReference type="InterPro" id="IPR003593">
    <property type="entry name" value="AAA+_ATPase"/>
</dbReference>
<dbReference type="FunFam" id="3.40.50.300:FF:000006">
    <property type="entry name" value="DNA-binding transcriptional regulator NtrC"/>
    <property type="match status" value="1"/>
</dbReference>
<dbReference type="Pfam" id="PF25601">
    <property type="entry name" value="AAA_lid_14"/>
    <property type="match status" value="1"/>
</dbReference>
<dbReference type="Pfam" id="PF00158">
    <property type="entry name" value="Sigma54_activat"/>
    <property type="match status" value="1"/>
</dbReference>
<dbReference type="SUPFAM" id="SSF52540">
    <property type="entry name" value="P-loop containing nucleoside triphosphate hydrolases"/>
    <property type="match status" value="1"/>
</dbReference>
<evidence type="ECO:0000256" key="2">
    <source>
        <dbReference type="ARBA" id="ARBA00022840"/>
    </source>
</evidence>
<name>A0A852V9M7_9BACT</name>
<dbReference type="CDD" id="cd00009">
    <property type="entry name" value="AAA"/>
    <property type="match status" value="1"/>
</dbReference>
<dbReference type="Gene3D" id="3.40.50.2300">
    <property type="match status" value="1"/>
</dbReference>
<keyword evidence="5" id="KW-0010">Activator</keyword>
<feature type="domain" description="Response regulatory" evidence="9">
    <location>
        <begin position="25"/>
        <end position="139"/>
    </location>
</feature>
<dbReference type="SUPFAM" id="SSF46689">
    <property type="entry name" value="Homeodomain-like"/>
    <property type="match status" value="1"/>
</dbReference>
<sequence>MSEITELAAETLHLQRTARVVGDPRILIIDDEAAIRESLDTLLTLEGFTVSAASDGPSGLELLSRNEYDLLLLDLALPGESGLDLLPRIVEMQPNLPVIMITAYGTVGNVVDAIRAGAENFVQKPWDNEKLLADIRAAVARHRAEEEVVQLKRTLKQRYNFENIVGKSEPMLRLFDLIAQVAPSRSTVLIQGESGTGKELIAKAIHANSPRKDRPFVPVNTGAVPSELLESTLFGHVKGAFTSAVTAKKGLFEVANGGTLFLDEIGTMGMDMQAKILRVLQDRRFMHLGGVQEIQVDVRIIAATNVNLQDAVRAGRFREDLFYRLNVISLELPPLRSRREDIPLLASHFLKFYAEENGTETRSLSPEAMRIIMDYEWPGNVRELENAMERGVVLSTSRSINPDLLPTQLTGSTYSASLLDHQPNASLFDLMEEIERRIISDRLERCHWNQTEAAEYFKIPLSTLNQKIKRLNVEVKKRTRD</sequence>
<keyword evidence="6" id="KW-0804">Transcription</keyword>
<keyword evidence="4 10" id="KW-0238">DNA-binding</keyword>
<keyword evidence="7" id="KW-0597">Phosphoprotein</keyword>
<evidence type="ECO:0000259" key="9">
    <source>
        <dbReference type="PROSITE" id="PS50110"/>
    </source>
</evidence>
<feature type="domain" description="Sigma-54 factor interaction" evidence="8">
    <location>
        <begin position="164"/>
        <end position="393"/>
    </location>
</feature>
<dbReference type="InterPro" id="IPR009057">
    <property type="entry name" value="Homeodomain-like_sf"/>
</dbReference>
<evidence type="ECO:0000256" key="6">
    <source>
        <dbReference type="ARBA" id="ARBA00023163"/>
    </source>
</evidence>
<dbReference type="InterPro" id="IPR025662">
    <property type="entry name" value="Sigma_54_int_dom_ATP-bd_1"/>
</dbReference>
<comment type="caution">
    <text evidence="10">The sequence shown here is derived from an EMBL/GenBank/DDBJ whole genome shotgun (WGS) entry which is preliminary data.</text>
</comment>
<dbReference type="Pfam" id="PF02954">
    <property type="entry name" value="HTH_8"/>
    <property type="match status" value="1"/>
</dbReference>
<dbReference type="GO" id="GO:0043565">
    <property type="term" value="F:sequence-specific DNA binding"/>
    <property type="evidence" value="ECO:0007669"/>
    <property type="project" value="InterPro"/>
</dbReference>
<keyword evidence="2" id="KW-0067">ATP-binding</keyword>
<dbReference type="GO" id="GO:0005524">
    <property type="term" value="F:ATP binding"/>
    <property type="evidence" value="ECO:0007669"/>
    <property type="project" value="UniProtKB-KW"/>
</dbReference>
<evidence type="ECO:0000256" key="3">
    <source>
        <dbReference type="ARBA" id="ARBA00023015"/>
    </source>
</evidence>
<accession>A0A852V9M7</accession>
<gene>
    <name evidence="10" type="ORF">HDF08_001660</name>
</gene>
<evidence type="ECO:0000256" key="4">
    <source>
        <dbReference type="ARBA" id="ARBA00023125"/>
    </source>
</evidence>
<dbReference type="InterPro" id="IPR025944">
    <property type="entry name" value="Sigma_54_int_dom_CS"/>
</dbReference>
<dbReference type="PANTHER" id="PTHR32071">
    <property type="entry name" value="TRANSCRIPTIONAL REGULATORY PROTEIN"/>
    <property type="match status" value="1"/>
</dbReference>
<dbReference type="SMART" id="SM00382">
    <property type="entry name" value="AAA"/>
    <property type="match status" value="1"/>
</dbReference>
<dbReference type="PROSITE" id="PS50045">
    <property type="entry name" value="SIGMA54_INTERACT_4"/>
    <property type="match status" value="1"/>
</dbReference>
<dbReference type="SMART" id="SM00448">
    <property type="entry name" value="REC"/>
    <property type="match status" value="1"/>
</dbReference>
<proteinExistence type="predicted"/>
<dbReference type="GO" id="GO:0006355">
    <property type="term" value="P:regulation of DNA-templated transcription"/>
    <property type="evidence" value="ECO:0007669"/>
    <property type="project" value="InterPro"/>
</dbReference>
<dbReference type="Gene3D" id="1.10.8.60">
    <property type="match status" value="1"/>
</dbReference>
<dbReference type="GO" id="GO:0000160">
    <property type="term" value="P:phosphorelay signal transduction system"/>
    <property type="evidence" value="ECO:0007669"/>
    <property type="project" value="InterPro"/>
</dbReference>
<keyword evidence="3" id="KW-0805">Transcription regulation</keyword>
<dbReference type="SUPFAM" id="SSF52172">
    <property type="entry name" value="CheY-like"/>
    <property type="match status" value="1"/>
</dbReference>
<dbReference type="Pfam" id="PF00072">
    <property type="entry name" value="Response_reg"/>
    <property type="match status" value="1"/>
</dbReference>
<dbReference type="InterPro" id="IPR058031">
    <property type="entry name" value="AAA_lid_NorR"/>
</dbReference>
<dbReference type="AlphaFoldDB" id="A0A852V9M7"/>